<feature type="compositionally biased region" description="Low complexity" evidence="1">
    <location>
        <begin position="82"/>
        <end position="110"/>
    </location>
</feature>
<reference evidence="3" key="1">
    <citation type="submission" date="2018-06" db="EMBL/GenBank/DDBJ databases">
        <authorList>
            <consortium name="Pathogen Informatics"/>
        </authorList>
    </citation>
    <scope>NUCLEOTIDE SEQUENCE [LARGE SCALE GENOMIC DNA]</scope>
    <source>
        <strain evidence="3">NCTC10115</strain>
    </source>
</reference>
<dbReference type="Proteomes" id="UP000260136">
    <property type="component" value="Chromosome"/>
</dbReference>
<feature type="compositionally biased region" description="Polar residues" evidence="1">
    <location>
        <begin position="52"/>
        <end position="69"/>
    </location>
</feature>
<organism evidence="2 3">
    <name type="scientific">Mycoplasmoides gallisepticum</name>
    <name type="common">Mycoplasma gallisepticum</name>
    <dbReference type="NCBI Taxonomy" id="2096"/>
    <lineage>
        <taxon>Bacteria</taxon>
        <taxon>Bacillati</taxon>
        <taxon>Mycoplasmatota</taxon>
        <taxon>Mycoplasmoidales</taxon>
        <taxon>Mycoplasmoidaceae</taxon>
        <taxon>Mycoplasmoides</taxon>
    </lineage>
</organism>
<feature type="compositionally biased region" description="Basic and acidic residues" evidence="1">
    <location>
        <begin position="112"/>
        <end position="129"/>
    </location>
</feature>
<feature type="non-terminal residue" evidence="2">
    <location>
        <position position="273"/>
    </location>
</feature>
<feature type="region of interest" description="Disordered" evidence="1">
    <location>
        <begin position="82"/>
        <end position="129"/>
    </location>
</feature>
<accession>A0A3B0Q055</accession>
<evidence type="ECO:0000256" key="1">
    <source>
        <dbReference type="SAM" id="MobiDB-lite"/>
    </source>
</evidence>
<name>A0A3B0Q055_MYCGL</name>
<gene>
    <name evidence="2" type="ORF">NCTC10115_00757</name>
</gene>
<evidence type="ECO:0000313" key="3">
    <source>
        <dbReference type="Proteomes" id="UP000260136"/>
    </source>
</evidence>
<evidence type="ECO:0000313" key="2">
    <source>
        <dbReference type="EMBL" id="SYV94433.1"/>
    </source>
</evidence>
<dbReference type="EMBL" id="LS991952">
    <property type="protein sequence ID" value="SYV94433.1"/>
    <property type="molecule type" value="Genomic_DNA"/>
</dbReference>
<proteinExistence type="predicted"/>
<dbReference type="AlphaFoldDB" id="A0A3B0Q055"/>
<sequence length="273" mass="30557">MIPDAEIISSPTLEVTAPKEVEQPLQPEQVAHVEQKEAEEESVAQTKAEEVSQPTQTIETKPTSAVESTSTFDLKQLLKVMQEQPTEEALTTTELTNETTSPTTEVSELEQTQDKSEDQQEEKAEKIDDAFVESNLPEIVDFSTKSSASLGTANLYDLSFLIKNQPTQAVQPTSETISTTPVEPTDQLKPKEVDQIQEELKRAAEELVEDNLIDDSSMITPPSVIKTKEIEVEELPTKKNDLVEINFDDLEELKFELVQTNQEKLPEKAVENW</sequence>
<protein>
    <submittedName>
        <fullName evidence="2">Terminal organelle assembly protein TopJ</fullName>
    </submittedName>
</protein>
<feature type="region of interest" description="Disordered" evidence="1">
    <location>
        <begin position="1"/>
        <end position="69"/>
    </location>
</feature>